<keyword evidence="1 4" id="KW-0378">Hydrolase</keyword>
<dbReference type="InterPro" id="IPR050301">
    <property type="entry name" value="NTE"/>
</dbReference>
<evidence type="ECO:0000313" key="6">
    <source>
        <dbReference type="EMBL" id="SMP62704.1"/>
    </source>
</evidence>
<feature type="short sequence motif" description="GXSXG" evidence="4">
    <location>
        <begin position="35"/>
        <end position="39"/>
    </location>
</feature>
<sequence length="411" mass="47092">MLGLTLEGGGAKGAYQIGAWKAFREMGVTFQGITGTSVGALNGGLMVQDDFEAAWELWYHMTPQQVMTLDDDIYEMLSDRKLDHANVIMIIEEIRNIIKNSGIDTSPLYDMIQQLLSEEAIRRSPVDFGFVTFSITDRKPLELFKEDIPEGKMGDYLMASSYLPVFRERLLDGKVFLDGGFYNNLPANMLVKKGYREIYAVRLYGSGRIIRVNEKDATIHYIAPERDLGGMLDFSTRRSRRNLMLGYLDTLRVLKNYQGKRFYLKAFPDEMTALQMILRWPEEAKKEVCTILGLKPGKALNRLFIEDAIPALMELAGLTPSHTHRDLLLRVLEATAETCQVDYLKVYEFDEWMQVIASCPFHQQEKSEANSVASFLKISENLFKPGREKKKEALLQSFMKNRDWFQHMLQG</sequence>
<protein>
    <submittedName>
        <fullName evidence="6">NTE family protein</fullName>
    </submittedName>
</protein>
<keyword evidence="3 4" id="KW-0443">Lipid metabolism</keyword>
<dbReference type="InterPro" id="IPR016035">
    <property type="entry name" value="Acyl_Trfase/lysoPLipase"/>
</dbReference>
<name>A0AA46AJR6_9CLOT</name>
<dbReference type="SUPFAM" id="SSF52151">
    <property type="entry name" value="FabD/lysophospholipase-like"/>
    <property type="match status" value="1"/>
</dbReference>
<keyword evidence="2 4" id="KW-0442">Lipid degradation</keyword>
<reference evidence="6" key="1">
    <citation type="submission" date="2017-05" db="EMBL/GenBank/DDBJ databases">
        <authorList>
            <person name="Varghese N."/>
            <person name="Submissions S."/>
        </authorList>
    </citation>
    <scope>NUCLEOTIDE SEQUENCE</scope>
    <source>
        <strain evidence="6">Su22</strain>
    </source>
</reference>
<dbReference type="PANTHER" id="PTHR14226:SF29">
    <property type="entry name" value="NEUROPATHY TARGET ESTERASE SWS"/>
    <property type="match status" value="1"/>
</dbReference>
<comment type="caution">
    <text evidence="6">The sequence shown here is derived from an EMBL/GenBank/DDBJ whole genome shotgun (WGS) entry which is preliminary data.</text>
</comment>
<dbReference type="InterPro" id="IPR002641">
    <property type="entry name" value="PNPLA_dom"/>
</dbReference>
<proteinExistence type="predicted"/>
<dbReference type="GO" id="GO:0016042">
    <property type="term" value="P:lipid catabolic process"/>
    <property type="evidence" value="ECO:0007669"/>
    <property type="project" value="UniProtKB-UniRule"/>
</dbReference>
<dbReference type="Gene3D" id="3.40.1090.10">
    <property type="entry name" value="Cytosolic phospholipase A2 catalytic domain"/>
    <property type="match status" value="2"/>
</dbReference>
<feature type="active site" description="Nucleophile" evidence="4">
    <location>
        <position position="37"/>
    </location>
</feature>
<dbReference type="Proteomes" id="UP001158066">
    <property type="component" value="Unassembled WGS sequence"/>
</dbReference>
<dbReference type="PROSITE" id="PS51635">
    <property type="entry name" value="PNPLA"/>
    <property type="match status" value="1"/>
</dbReference>
<evidence type="ECO:0000256" key="1">
    <source>
        <dbReference type="ARBA" id="ARBA00022801"/>
    </source>
</evidence>
<evidence type="ECO:0000313" key="7">
    <source>
        <dbReference type="Proteomes" id="UP001158066"/>
    </source>
</evidence>
<keyword evidence="7" id="KW-1185">Reference proteome</keyword>
<feature type="short sequence motif" description="GXGXXG" evidence="4">
    <location>
        <begin position="8"/>
        <end position="13"/>
    </location>
</feature>
<evidence type="ECO:0000256" key="4">
    <source>
        <dbReference type="PROSITE-ProRule" id="PRU01161"/>
    </source>
</evidence>
<dbReference type="EMBL" id="FXUF01000010">
    <property type="protein sequence ID" value="SMP62704.1"/>
    <property type="molecule type" value="Genomic_DNA"/>
</dbReference>
<feature type="active site" description="Proton acceptor" evidence="4">
    <location>
        <position position="178"/>
    </location>
</feature>
<gene>
    <name evidence="6" type="ORF">SAMN06296020_11058</name>
</gene>
<evidence type="ECO:0000256" key="3">
    <source>
        <dbReference type="ARBA" id="ARBA00023098"/>
    </source>
</evidence>
<dbReference type="CDD" id="cd07209">
    <property type="entry name" value="Pat_hypo_Ecoli_Z1214_like"/>
    <property type="match status" value="1"/>
</dbReference>
<dbReference type="RefSeq" id="WP_283409844.1">
    <property type="nucleotide sequence ID" value="NZ_FXUF01000010.1"/>
</dbReference>
<evidence type="ECO:0000259" key="5">
    <source>
        <dbReference type="PROSITE" id="PS51635"/>
    </source>
</evidence>
<dbReference type="AlphaFoldDB" id="A0AA46AJR6"/>
<dbReference type="GO" id="GO:0016787">
    <property type="term" value="F:hydrolase activity"/>
    <property type="evidence" value="ECO:0007669"/>
    <property type="project" value="UniProtKB-UniRule"/>
</dbReference>
<feature type="domain" description="PNPLA" evidence="5">
    <location>
        <begin position="4"/>
        <end position="191"/>
    </location>
</feature>
<accession>A0AA46AJR6</accession>
<dbReference type="PANTHER" id="PTHR14226">
    <property type="entry name" value="NEUROPATHY TARGET ESTERASE/SWISS CHEESE D.MELANOGASTER"/>
    <property type="match status" value="1"/>
</dbReference>
<organism evidence="6 7">
    <name type="scientific">Anoxynatronum buryatiense</name>
    <dbReference type="NCBI Taxonomy" id="489973"/>
    <lineage>
        <taxon>Bacteria</taxon>
        <taxon>Bacillati</taxon>
        <taxon>Bacillota</taxon>
        <taxon>Clostridia</taxon>
        <taxon>Eubacteriales</taxon>
        <taxon>Clostridiaceae</taxon>
        <taxon>Anoxynatronum</taxon>
    </lineage>
</organism>
<dbReference type="Pfam" id="PF01734">
    <property type="entry name" value="Patatin"/>
    <property type="match status" value="1"/>
</dbReference>
<feature type="short sequence motif" description="DGA/G" evidence="4">
    <location>
        <begin position="178"/>
        <end position="180"/>
    </location>
</feature>
<evidence type="ECO:0000256" key="2">
    <source>
        <dbReference type="ARBA" id="ARBA00022963"/>
    </source>
</evidence>